<name>A0A314KR21_NICAT</name>
<comment type="caution">
    <text evidence="3">The sequence shown here is derived from an EMBL/GenBank/DDBJ whole genome shotgun (WGS) entry which is preliminary data.</text>
</comment>
<dbReference type="AlphaFoldDB" id="A0A314KR21"/>
<reference evidence="3" key="1">
    <citation type="submission" date="2016-11" db="EMBL/GenBank/DDBJ databases">
        <title>The genome of Nicotiana attenuata.</title>
        <authorList>
            <person name="Xu S."/>
            <person name="Brockmoeller T."/>
            <person name="Gaquerel E."/>
            <person name="Navarro A."/>
            <person name="Kuhl H."/>
            <person name="Gase K."/>
            <person name="Ling Z."/>
            <person name="Zhou W."/>
            <person name="Kreitzer C."/>
            <person name="Stanke M."/>
            <person name="Tang H."/>
            <person name="Lyons E."/>
            <person name="Pandey P."/>
            <person name="Pandey S.P."/>
            <person name="Timmermann B."/>
            <person name="Baldwin I.T."/>
        </authorList>
    </citation>
    <scope>NUCLEOTIDE SEQUENCE [LARGE SCALE GENOMIC DNA]</scope>
    <source>
        <strain evidence="3">UT</strain>
    </source>
</reference>
<gene>
    <name evidence="3" type="ORF">A4A49_18574</name>
</gene>
<feature type="domain" description="DUF7950" evidence="2">
    <location>
        <begin position="161"/>
        <end position="290"/>
    </location>
</feature>
<feature type="compositionally biased region" description="Basic and acidic residues" evidence="1">
    <location>
        <begin position="77"/>
        <end position="86"/>
    </location>
</feature>
<dbReference type="PANTHER" id="PTHR33595">
    <property type="entry name" value="VON WILLEBRAND FACTOR A DOMAIN PROTEIN"/>
    <property type="match status" value="1"/>
</dbReference>
<evidence type="ECO:0000313" key="3">
    <source>
        <dbReference type="EMBL" id="OIT31723.1"/>
    </source>
</evidence>
<accession>A0A314KR21</accession>
<dbReference type="PANTHER" id="PTHR33595:SF29">
    <property type="match status" value="1"/>
</dbReference>
<evidence type="ECO:0000256" key="1">
    <source>
        <dbReference type="SAM" id="MobiDB-lite"/>
    </source>
</evidence>
<dbReference type="Proteomes" id="UP000187609">
    <property type="component" value="Unassembled WGS sequence"/>
</dbReference>
<dbReference type="InterPro" id="IPR057710">
    <property type="entry name" value="DUF7950"/>
</dbReference>
<dbReference type="STRING" id="49451.A0A314KR21"/>
<dbReference type="OrthoDB" id="1898295at2759"/>
<dbReference type="Pfam" id="PF25821">
    <property type="entry name" value="DUF7950"/>
    <property type="match status" value="1"/>
</dbReference>
<dbReference type="Gramene" id="OIT31723">
    <property type="protein sequence ID" value="OIT31723"/>
    <property type="gene ID" value="A4A49_18574"/>
</dbReference>
<dbReference type="KEGG" id="nau:109208319"/>
<dbReference type="EMBL" id="MJEQ01001210">
    <property type="protein sequence ID" value="OIT31723.1"/>
    <property type="molecule type" value="Genomic_DNA"/>
</dbReference>
<keyword evidence="4" id="KW-1185">Reference proteome</keyword>
<sequence>MDVGDGGPFYGCHVGPQDTTIMNRIMLRFRPIAPKPVADGSGPDSKPESEKAEPVSRRRGKRKYVRVKKNRKCNNSTEKEERKDGSDNNNGSIVTLQLLPESSSSVTNPTDNVSFQKEISFSELDQPQWMSFHEYDNNGISAFSSPDQLDLKVAMQTPKKVESWVMVEGMTKMFVDREALGSTDTEKMKNLETDTCPGLISDAQNRVKWVNPAYRRMVDPLEDGGAPAEMMVRLVVRKEEKSEELPAFACIVRVVYTLKNKKNSRTIPCDVWKMEFGGFAWRFDTITVLSLGS</sequence>
<feature type="region of interest" description="Disordered" evidence="1">
    <location>
        <begin position="33"/>
        <end position="93"/>
    </location>
</feature>
<proteinExistence type="predicted"/>
<feature type="compositionally biased region" description="Basic and acidic residues" evidence="1">
    <location>
        <begin position="45"/>
        <end position="56"/>
    </location>
</feature>
<evidence type="ECO:0000259" key="2">
    <source>
        <dbReference type="Pfam" id="PF25821"/>
    </source>
</evidence>
<protein>
    <recommendedName>
        <fullName evidence="2">DUF7950 domain-containing protein</fullName>
    </recommendedName>
</protein>
<organism evidence="3 4">
    <name type="scientific">Nicotiana attenuata</name>
    <name type="common">Coyote tobacco</name>
    <dbReference type="NCBI Taxonomy" id="49451"/>
    <lineage>
        <taxon>Eukaryota</taxon>
        <taxon>Viridiplantae</taxon>
        <taxon>Streptophyta</taxon>
        <taxon>Embryophyta</taxon>
        <taxon>Tracheophyta</taxon>
        <taxon>Spermatophyta</taxon>
        <taxon>Magnoliopsida</taxon>
        <taxon>eudicotyledons</taxon>
        <taxon>Gunneridae</taxon>
        <taxon>Pentapetalae</taxon>
        <taxon>asterids</taxon>
        <taxon>lamiids</taxon>
        <taxon>Solanales</taxon>
        <taxon>Solanaceae</taxon>
        <taxon>Nicotianoideae</taxon>
        <taxon>Nicotianeae</taxon>
        <taxon>Nicotiana</taxon>
    </lineage>
</organism>
<evidence type="ECO:0000313" key="4">
    <source>
        <dbReference type="Proteomes" id="UP000187609"/>
    </source>
</evidence>
<feature type="compositionally biased region" description="Basic residues" evidence="1">
    <location>
        <begin position="57"/>
        <end position="72"/>
    </location>
</feature>